<organism evidence="1 2">
    <name type="scientific">Mythimna loreyi</name>
    <dbReference type="NCBI Taxonomy" id="667449"/>
    <lineage>
        <taxon>Eukaryota</taxon>
        <taxon>Metazoa</taxon>
        <taxon>Ecdysozoa</taxon>
        <taxon>Arthropoda</taxon>
        <taxon>Hexapoda</taxon>
        <taxon>Insecta</taxon>
        <taxon>Pterygota</taxon>
        <taxon>Neoptera</taxon>
        <taxon>Endopterygota</taxon>
        <taxon>Lepidoptera</taxon>
        <taxon>Glossata</taxon>
        <taxon>Ditrysia</taxon>
        <taxon>Noctuoidea</taxon>
        <taxon>Noctuidae</taxon>
        <taxon>Noctuinae</taxon>
        <taxon>Hadenini</taxon>
        <taxon>Mythimna</taxon>
    </lineage>
</organism>
<proteinExistence type="predicted"/>
<gene>
    <name evidence="1" type="ORF">PYW08_000208</name>
</gene>
<dbReference type="Proteomes" id="UP001231649">
    <property type="component" value="Chromosome 1"/>
</dbReference>
<comment type="caution">
    <text evidence="1">The sequence shown here is derived from an EMBL/GenBank/DDBJ whole genome shotgun (WGS) entry which is preliminary data.</text>
</comment>
<reference evidence="1" key="1">
    <citation type="submission" date="2023-03" db="EMBL/GenBank/DDBJ databases">
        <title>Chromosome-level genomes of two armyworms, Mythimna separata and Mythimna loreyi, provide insights into the biosynthesis and reception of sex pheromones.</title>
        <authorList>
            <person name="Zhao H."/>
        </authorList>
    </citation>
    <scope>NUCLEOTIDE SEQUENCE</scope>
    <source>
        <strain evidence="1">BeijingLab</strain>
    </source>
</reference>
<evidence type="ECO:0000313" key="1">
    <source>
        <dbReference type="EMBL" id="KAJ8737613.1"/>
    </source>
</evidence>
<keyword evidence="2" id="KW-1185">Reference proteome</keyword>
<sequence length="381" mass="42757">MVYDYFDKYTFTCDMYDKDSDSIVELVLNYFPFDNSCQIINSKTGKKVFRRVMVPYLKPAMLQVGNVVNIFSKLLLITNCAPATMRILFHHNESTFALIKPIPPSEHGKILTFISKRGFRIARMQNGKVDKDFAILLYKNLSGSNMLPIIVDYITNGEVIGLELVAPNAVQEWAKALGATNPAEAAPGTLRHMYGESALRNVAHAVKSREEAVKILDCFFGEKNGKRLVPLRATFKDCTCCVIKPHAIIDGNLGSIIEHITTSAGFYVSAMAMFTMGIPDAREFYEIYNGILPAYEAMCIQLAEGKCIALEIKNKDPKVNVVCEFRKLVGPRDPNLCRQLYPDTIRALYGKTKIHNAVHCTDLPEDGVLEVEYFFKLIANK</sequence>
<name>A0ACC2RBX4_9NEOP</name>
<protein>
    <submittedName>
        <fullName evidence="1">Uncharacterized protein</fullName>
    </submittedName>
</protein>
<accession>A0ACC2RBX4</accession>
<dbReference type="EMBL" id="CM056777">
    <property type="protein sequence ID" value="KAJ8737613.1"/>
    <property type="molecule type" value="Genomic_DNA"/>
</dbReference>
<evidence type="ECO:0000313" key="2">
    <source>
        <dbReference type="Proteomes" id="UP001231649"/>
    </source>
</evidence>